<feature type="region of interest" description="Disordered" evidence="2">
    <location>
        <begin position="236"/>
        <end position="263"/>
    </location>
</feature>
<dbReference type="EMBL" id="JACIEE010000002">
    <property type="protein sequence ID" value="MBB3975970.1"/>
    <property type="molecule type" value="Genomic_DNA"/>
</dbReference>
<dbReference type="Proteomes" id="UP000574761">
    <property type="component" value="Unassembled WGS sequence"/>
</dbReference>
<evidence type="ECO:0000259" key="3">
    <source>
        <dbReference type="SMART" id="SM01043"/>
    </source>
</evidence>
<dbReference type="InterPro" id="IPR036388">
    <property type="entry name" value="WH-like_DNA-bd_sf"/>
</dbReference>
<proteinExistence type="predicted"/>
<dbReference type="GO" id="GO:0006355">
    <property type="term" value="P:regulation of DNA-templated transcription"/>
    <property type="evidence" value="ECO:0007669"/>
    <property type="project" value="InterPro"/>
</dbReference>
<keyword evidence="1" id="KW-0802">TPR repeat</keyword>
<dbReference type="InterPro" id="IPR016032">
    <property type="entry name" value="Sig_transdc_resp-reg_C-effctor"/>
</dbReference>
<keyword evidence="4" id="KW-0238">DNA-binding</keyword>
<accession>A0A7W6D3A3</accession>
<dbReference type="SUPFAM" id="SSF46894">
    <property type="entry name" value="C-terminal effector domain of the bipartite response regulators"/>
    <property type="match status" value="1"/>
</dbReference>
<evidence type="ECO:0000313" key="4">
    <source>
        <dbReference type="EMBL" id="MBB3975970.1"/>
    </source>
</evidence>
<evidence type="ECO:0000256" key="2">
    <source>
        <dbReference type="SAM" id="MobiDB-lite"/>
    </source>
</evidence>
<feature type="domain" description="Bacterial transcriptional activator" evidence="3">
    <location>
        <begin position="100"/>
        <end position="236"/>
    </location>
</feature>
<dbReference type="Pfam" id="PF03704">
    <property type="entry name" value="BTAD"/>
    <property type="match status" value="1"/>
</dbReference>
<name>A0A7W6D3A3_9HYPH</name>
<organism evidence="4 5">
    <name type="scientific">Mycoplana azooxidifex</name>
    <dbReference type="NCBI Taxonomy" id="1636188"/>
    <lineage>
        <taxon>Bacteria</taxon>
        <taxon>Pseudomonadati</taxon>
        <taxon>Pseudomonadota</taxon>
        <taxon>Alphaproteobacteria</taxon>
        <taxon>Hyphomicrobiales</taxon>
        <taxon>Rhizobiaceae</taxon>
        <taxon>Mycoplana</taxon>
    </lineage>
</organism>
<dbReference type="SMART" id="SM01043">
    <property type="entry name" value="BTAD"/>
    <property type="match status" value="1"/>
</dbReference>
<dbReference type="PROSITE" id="PS50005">
    <property type="entry name" value="TPR"/>
    <property type="match status" value="1"/>
</dbReference>
<comment type="caution">
    <text evidence="4">The sequence shown here is derived from an EMBL/GenBank/DDBJ whole genome shotgun (WGS) entry which is preliminary data.</text>
</comment>
<dbReference type="Gene3D" id="1.10.10.10">
    <property type="entry name" value="Winged helix-like DNA-binding domain superfamily/Winged helix DNA-binding domain"/>
    <property type="match status" value="1"/>
</dbReference>
<evidence type="ECO:0000313" key="5">
    <source>
        <dbReference type="Proteomes" id="UP000574761"/>
    </source>
</evidence>
<dbReference type="AlphaFoldDB" id="A0A7W6D3A3"/>
<evidence type="ECO:0000256" key="1">
    <source>
        <dbReference type="PROSITE-ProRule" id="PRU00339"/>
    </source>
</evidence>
<protein>
    <submittedName>
        <fullName evidence="4">DNA-binding SARP family transcriptional activator/TolB-like protein/Tfp pilus assembly protein PilF</fullName>
    </submittedName>
</protein>
<dbReference type="InterPro" id="IPR005158">
    <property type="entry name" value="BTAD"/>
</dbReference>
<dbReference type="SMART" id="SM00028">
    <property type="entry name" value="TPR"/>
    <property type="match status" value="3"/>
</dbReference>
<dbReference type="GO" id="GO:0003677">
    <property type="term" value="F:DNA binding"/>
    <property type="evidence" value="ECO:0007669"/>
    <property type="project" value="UniProtKB-KW"/>
</dbReference>
<dbReference type="InterPro" id="IPR019734">
    <property type="entry name" value="TPR_rpt"/>
</dbReference>
<reference evidence="4 5" key="1">
    <citation type="submission" date="2020-08" db="EMBL/GenBank/DDBJ databases">
        <title>Genomic Encyclopedia of Type Strains, Phase IV (KMG-IV): sequencing the most valuable type-strain genomes for metagenomic binning, comparative biology and taxonomic classification.</title>
        <authorList>
            <person name="Goeker M."/>
        </authorList>
    </citation>
    <scope>NUCLEOTIDE SEQUENCE [LARGE SCALE GENOMIC DNA]</scope>
    <source>
        <strain evidence="4 5">DSM 100211</strain>
    </source>
</reference>
<keyword evidence="5" id="KW-1185">Reference proteome</keyword>
<gene>
    <name evidence="4" type="ORF">GGQ64_001157</name>
</gene>
<feature type="repeat" description="TPR" evidence="1">
    <location>
        <begin position="487"/>
        <end position="520"/>
    </location>
</feature>
<dbReference type="Gene3D" id="1.25.40.10">
    <property type="entry name" value="Tetratricopeptide repeat domain"/>
    <property type="match status" value="2"/>
</dbReference>
<dbReference type="SUPFAM" id="SSF48452">
    <property type="entry name" value="TPR-like"/>
    <property type="match status" value="2"/>
</dbReference>
<sequence>MGFSLRLYGRFQLLAPNGENIAIPSRKHRVLIAMLALAGGKPVPRSRLAGLLWPEQSEEHARNSLRQALFAIRHAVEGHGPSPVVIDHASGWIEKGALASDADALAEAAATGWLDLSGDSYDGEFLEGLSFQDEALDTWLHIERDRHRDRLIDCLTGFAAAMEKAGDAGQALAAARCTLLHDPYHEPAHRVILRGHLERGERARALRHCDTLQALLESGLGVSMDAETRRLVDHVRGETGGAPDSRPAPDHPAPDGRPAQNRPRVAVLPMVNLSRNEALDGVSETLTRRMIAELGRFSPISVVAAATMLALRAKDLTIEEIGRRVNAAYVVELSYEAAQQGGAVLVQLASVDSGTQIWSRRYPATALDAPDGQDRLIRAIVGSLYQILMWHAAGDADAEPRDNAGSEQIYLQVFYHIQRPTRAGMELTRRLCDRLLLADPRHVLVRESLAWTNFHCAFNGWTDDPQEAFRQARDMVLAGLRLNDREPYLLSALGLAQTYLGDSRAGLDALRRAVDLNPNDAEFHTWLGTGLTCAGRIEEAHAAFDLADQTNPDYHPVFLFRADAHLSAGEFERAIAGLDRFLAVLPEYHWARLLRAAAHGALGEAETARAGVDHVRQTVPSLDGRYLRRLLLAREAGYRDWLTERLGAAGLP</sequence>
<dbReference type="PANTHER" id="PTHR35807">
    <property type="entry name" value="TRANSCRIPTIONAL REGULATOR REDD-RELATED"/>
    <property type="match status" value="1"/>
</dbReference>
<dbReference type="InterPro" id="IPR011990">
    <property type="entry name" value="TPR-like_helical_dom_sf"/>
</dbReference>
<dbReference type="InterPro" id="IPR051677">
    <property type="entry name" value="AfsR-DnrI-RedD_regulator"/>
</dbReference>